<dbReference type="GO" id="GO:0004803">
    <property type="term" value="F:transposase activity"/>
    <property type="evidence" value="ECO:0007669"/>
    <property type="project" value="InterPro"/>
</dbReference>
<dbReference type="InterPro" id="IPR002686">
    <property type="entry name" value="Transposase_17"/>
</dbReference>
<dbReference type="Pfam" id="PF13393">
    <property type="entry name" value="tRNA-synt_His"/>
    <property type="match status" value="1"/>
</dbReference>
<evidence type="ECO:0000256" key="2">
    <source>
        <dbReference type="ARBA" id="ARBA00022840"/>
    </source>
</evidence>
<dbReference type="InterPro" id="IPR036515">
    <property type="entry name" value="Transposase_17_sf"/>
</dbReference>
<dbReference type="InterPro" id="IPR041715">
    <property type="entry name" value="HisRS-like_core"/>
</dbReference>
<dbReference type="Pfam" id="PF01797">
    <property type="entry name" value="Y1_Tnp"/>
    <property type="match status" value="1"/>
</dbReference>
<dbReference type="GO" id="GO:0006427">
    <property type="term" value="P:histidyl-tRNA aminoacylation"/>
    <property type="evidence" value="ECO:0007669"/>
    <property type="project" value="TreeGrafter"/>
</dbReference>
<dbReference type="RefSeq" id="WP_189530722.1">
    <property type="nucleotide sequence ID" value="NZ_BMYX01000001.1"/>
</dbReference>
<evidence type="ECO:0000313" key="4">
    <source>
        <dbReference type="EMBL" id="GGY05262.1"/>
    </source>
</evidence>
<dbReference type="Gene3D" id="3.30.930.10">
    <property type="entry name" value="Bira Bifunctional Protein, Domain 2"/>
    <property type="match status" value="1"/>
</dbReference>
<name>A0A918NY89_9NEIS</name>
<dbReference type="Gene3D" id="3.30.70.1290">
    <property type="entry name" value="Transposase IS200-like"/>
    <property type="match status" value="1"/>
</dbReference>
<evidence type="ECO:0000259" key="3">
    <source>
        <dbReference type="SMART" id="SM01321"/>
    </source>
</evidence>
<dbReference type="GO" id="GO:0003677">
    <property type="term" value="F:DNA binding"/>
    <property type="evidence" value="ECO:0007669"/>
    <property type="project" value="InterPro"/>
</dbReference>
<organism evidence="4 5">
    <name type="scientific">Paludibacterium paludis</name>
    <dbReference type="NCBI Taxonomy" id="1225769"/>
    <lineage>
        <taxon>Bacteria</taxon>
        <taxon>Pseudomonadati</taxon>
        <taxon>Pseudomonadota</taxon>
        <taxon>Betaproteobacteria</taxon>
        <taxon>Neisseriales</taxon>
        <taxon>Chromobacteriaceae</taxon>
        <taxon>Paludibacterium</taxon>
    </lineage>
</organism>
<dbReference type="GO" id="GO:0005524">
    <property type="term" value="F:ATP binding"/>
    <property type="evidence" value="ECO:0007669"/>
    <property type="project" value="UniProtKB-KW"/>
</dbReference>
<dbReference type="SMART" id="SM01321">
    <property type="entry name" value="Y1_Tnp"/>
    <property type="match status" value="1"/>
</dbReference>
<keyword evidence="4" id="KW-0436">Ligase</keyword>
<accession>A0A918NY89</accession>
<dbReference type="SUPFAM" id="SSF55681">
    <property type="entry name" value="Class II aaRS and biotin synthetases"/>
    <property type="match status" value="1"/>
</dbReference>
<dbReference type="PANTHER" id="PTHR43707">
    <property type="entry name" value="HISTIDYL-TRNA SYNTHETASE"/>
    <property type="match status" value="1"/>
</dbReference>
<keyword evidence="2" id="KW-0547">Nucleotide-binding</keyword>
<dbReference type="Gene3D" id="3.40.50.800">
    <property type="entry name" value="Anticodon-binding domain"/>
    <property type="match status" value="1"/>
</dbReference>
<dbReference type="AlphaFoldDB" id="A0A918NY89"/>
<dbReference type="GO" id="GO:0005737">
    <property type="term" value="C:cytoplasm"/>
    <property type="evidence" value="ECO:0007669"/>
    <property type="project" value="InterPro"/>
</dbReference>
<keyword evidence="5" id="KW-1185">Reference proteome</keyword>
<sequence>MPRKERLFIPGLPQLIYLRGNNGETLFADEEDYRFFLSCLKKASQDYHQALHAFALQEARIHLLLTSPDKTSLSRFMQHVGRCYVPYFNRKYQRTGALLEGRYHSCIVEPSTYFLICQKYVETRPSAVSAHDYPWSSARANAGFEALDFVRPHDTLAGLGRTDDERRVRYRQFLASPLSGSFTSRIEECLQQNCVLGTLQFCRELEGNIHQSVRPRHSGRPRKHYPNRLSHWFRLEQEAQACLTGYAYQEIRLPLIDASAPSDMPVSPSLRSEGTMACLRAIARQDRMHDTARLWYQGPMFRTHHMASQGIEQFHQIGAEAFGHEGIEIELEQLLIQYDLIRQLKLAHLMELHITTLGSEQEIGQYREALKGHFSPFRIVLDEAQRKDLDSSPERLLRTPPPMLAELVAAAPAAASFLSEATRARFDTLTRALEQAGIPFTHTPGLFPDRACYAHTFYEWQTAHLDEHNVVCCGGRYDGLAREVAGYALPAVGFAFMVEPLVQLAETSRAALTGGEHAVDISILADSALTPQAMQLGHRIRDSYPHLAVFNDFSGVRMVSRLARARRRGSRFVIVLRADEPGRIELTDSETRSRILCDAGEVMSRLQRWFN</sequence>
<reference evidence="4" key="1">
    <citation type="journal article" date="2014" name="Int. J. Syst. Evol. Microbiol.">
        <title>Complete genome sequence of Corynebacterium casei LMG S-19264T (=DSM 44701T), isolated from a smear-ripened cheese.</title>
        <authorList>
            <consortium name="US DOE Joint Genome Institute (JGI-PGF)"/>
            <person name="Walter F."/>
            <person name="Albersmeier A."/>
            <person name="Kalinowski J."/>
            <person name="Ruckert C."/>
        </authorList>
    </citation>
    <scope>NUCLEOTIDE SEQUENCE</scope>
    <source>
        <strain evidence="4">KCTC 32182</strain>
    </source>
</reference>
<proteinExistence type="predicted"/>
<dbReference type="InterPro" id="IPR045864">
    <property type="entry name" value="aa-tRNA-synth_II/BPL/LPL"/>
</dbReference>
<dbReference type="GO" id="GO:0004821">
    <property type="term" value="F:histidine-tRNA ligase activity"/>
    <property type="evidence" value="ECO:0007669"/>
    <property type="project" value="TreeGrafter"/>
</dbReference>
<dbReference type="SUPFAM" id="SSF143422">
    <property type="entry name" value="Transposase IS200-like"/>
    <property type="match status" value="1"/>
</dbReference>
<reference evidence="4" key="2">
    <citation type="submission" date="2020-09" db="EMBL/GenBank/DDBJ databases">
        <authorList>
            <person name="Sun Q."/>
            <person name="Kim S."/>
        </authorList>
    </citation>
    <scope>NUCLEOTIDE SEQUENCE</scope>
    <source>
        <strain evidence="4">KCTC 32182</strain>
    </source>
</reference>
<dbReference type="EMBL" id="BMYX01000001">
    <property type="protein sequence ID" value="GGY05262.1"/>
    <property type="molecule type" value="Genomic_DNA"/>
</dbReference>
<keyword evidence="1" id="KW-0963">Cytoplasm</keyword>
<comment type="caution">
    <text evidence="4">The sequence shown here is derived from an EMBL/GenBank/DDBJ whole genome shotgun (WGS) entry which is preliminary data.</text>
</comment>
<evidence type="ECO:0000313" key="5">
    <source>
        <dbReference type="Proteomes" id="UP000645257"/>
    </source>
</evidence>
<dbReference type="SUPFAM" id="SSF52954">
    <property type="entry name" value="Class II aaRS ABD-related"/>
    <property type="match status" value="1"/>
</dbReference>
<dbReference type="Proteomes" id="UP000645257">
    <property type="component" value="Unassembled WGS sequence"/>
</dbReference>
<keyword evidence="2" id="KW-0067">ATP-binding</keyword>
<evidence type="ECO:0000256" key="1">
    <source>
        <dbReference type="ARBA" id="ARBA00022490"/>
    </source>
</evidence>
<dbReference type="InterPro" id="IPR004516">
    <property type="entry name" value="HisRS/HisZ"/>
</dbReference>
<feature type="domain" description="Transposase IS200-like" evidence="3">
    <location>
        <begin position="9"/>
        <end position="124"/>
    </location>
</feature>
<dbReference type="PANTHER" id="PTHR43707:SF1">
    <property type="entry name" value="HISTIDINE--TRNA LIGASE, MITOCHONDRIAL-RELATED"/>
    <property type="match status" value="1"/>
</dbReference>
<dbReference type="GO" id="GO:0006313">
    <property type="term" value="P:DNA transposition"/>
    <property type="evidence" value="ECO:0007669"/>
    <property type="project" value="InterPro"/>
</dbReference>
<gene>
    <name evidence="4" type="ORF">GCM10011289_04800</name>
</gene>
<protein>
    <submittedName>
        <fullName evidence="4">Histidine--tRNA ligase</fullName>
    </submittedName>
</protein>
<dbReference type="InterPro" id="IPR036621">
    <property type="entry name" value="Anticodon-bd_dom_sf"/>
</dbReference>